<reference evidence="2 3" key="1">
    <citation type="submission" date="2019-02" db="EMBL/GenBank/DDBJ databases">
        <title>Marinobacter halodurans sp. nov., a marine bacterium isolated from sea tidal flat.</title>
        <authorList>
            <person name="Yoo Y."/>
            <person name="Lee D.W."/>
            <person name="Kim B.S."/>
            <person name="Kim J.-J."/>
        </authorList>
    </citation>
    <scope>NUCLEOTIDE SEQUENCE [LARGE SCALE GENOMIC DNA]</scope>
    <source>
        <strain evidence="2 3">YJ-S3-2</strain>
    </source>
</reference>
<dbReference type="Proteomes" id="UP000313645">
    <property type="component" value="Unassembled WGS sequence"/>
</dbReference>
<proteinExistence type="predicted"/>
<dbReference type="Pfam" id="PF16234">
    <property type="entry name" value="DUF4892"/>
    <property type="match status" value="1"/>
</dbReference>
<dbReference type="InterPro" id="IPR032608">
    <property type="entry name" value="DUF4892"/>
</dbReference>
<protein>
    <submittedName>
        <fullName evidence="2">DUF4892 domain-containing protein</fullName>
    </submittedName>
</protein>
<feature type="signal peptide" evidence="1">
    <location>
        <begin position="1"/>
        <end position="23"/>
    </location>
</feature>
<comment type="caution">
    <text evidence="2">The sequence shown here is derived from an EMBL/GenBank/DDBJ whole genome shotgun (WGS) entry which is preliminary data.</text>
</comment>
<evidence type="ECO:0000313" key="3">
    <source>
        <dbReference type="Proteomes" id="UP000313645"/>
    </source>
</evidence>
<organism evidence="2 3">
    <name type="scientific">Marinobacter halodurans</name>
    <dbReference type="NCBI Taxonomy" id="2528979"/>
    <lineage>
        <taxon>Bacteria</taxon>
        <taxon>Pseudomonadati</taxon>
        <taxon>Pseudomonadota</taxon>
        <taxon>Gammaproteobacteria</taxon>
        <taxon>Pseudomonadales</taxon>
        <taxon>Marinobacteraceae</taxon>
        <taxon>Marinobacter</taxon>
    </lineage>
</organism>
<dbReference type="EMBL" id="SJDL01000019">
    <property type="protein sequence ID" value="TBW54736.1"/>
    <property type="molecule type" value="Genomic_DNA"/>
</dbReference>
<evidence type="ECO:0000313" key="2">
    <source>
        <dbReference type="EMBL" id="TBW54736.1"/>
    </source>
</evidence>
<gene>
    <name evidence="2" type="ORF">EZI54_12765</name>
</gene>
<keyword evidence="3" id="KW-1185">Reference proteome</keyword>
<accession>A0ABY1ZN40</accession>
<evidence type="ECO:0000256" key="1">
    <source>
        <dbReference type="SAM" id="SignalP"/>
    </source>
</evidence>
<feature type="chain" id="PRO_5047468340" evidence="1">
    <location>
        <begin position="24"/>
        <end position="302"/>
    </location>
</feature>
<dbReference type="RefSeq" id="WP_131482274.1">
    <property type="nucleotide sequence ID" value="NZ_SJDL01000019.1"/>
</dbReference>
<keyword evidence="1" id="KW-0732">Signal</keyword>
<sequence length="302" mass="33385">MIRYCVMMWAAVAAVLCSVSAVAEPLKVFPMASVESDVTIKAPNHHVLLSPVREVNDEIRADRQFRLDVVGHGRLMEIDPDSSLDRVGEFYREAMAQRSGRTLFTCSGRDCGRSNVWANRVFHQATLYGRDEDQSYAAYSYRDEAGTLQLVLLYSITRGNQRDYVWLEELAIQDESEVANLSPDAGRILGPLQVSWTGNVTYRFDWDAEAREKLVGWAGNPGATVMIVSHVVLGMNETVKQALERSARVADTMQALLEKLGIPREQQLLINAGPAQSAIQSGRSKGNRLEIVVIKDVASGGG</sequence>
<name>A0ABY1ZN40_9GAMM</name>